<dbReference type="EMBL" id="JAACJN010000024">
    <property type="protein sequence ID" value="KAF5389083.1"/>
    <property type="molecule type" value="Genomic_DNA"/>
</dbReference>
<evidence type="ECO:0000313" key="2">
    <source>
        <dbReference type="EMBL" id="KAF5389083.1"/>
    </source>
</evidence>
<name>A0A8H5HTA0_9AGAR</name>
<accession>A0A8H5HTA0</accession>
<protein>
    <submittedName>
        <fullName evidence="2">Uncharacterized protein</fullName>
    </submittedName>
</protein>
<feature type="region of interest" description="Disordered" evidence="1">
    <location>
        <begin position="88"/>
        <end position="117"/>
    </location>
</feature>
<gene>
    <name evidence="2" type="ORF">D9757_004958</name>
</gene>
<keyword evidence="3" id="KW-1185">Reference proteome</keyword>
<organism evidence="2 3">
    <name type="scientific">Collybiopsis confluens</name>
    <dbReference type="NCBI Taxonomy" id="2823264"/>
    <lineage>
        <taxon>Eukaryota</taxon>
        <taxon>Fungi</taxon>
        <taxon>Dikarya</taxon>
        <taxon>Basidiomycota</taxon>
        <taxon>Agaricomycotina</taxon>
        <taxon>Agaricomycetes</taxon>
        <taxon>Agaricomycetidae</taxon>
        <taxon>Agaricales</taxon>
        <taxon>Marasmiineae</taxon>
        <taxon>Omphalotaceae</taxon>
        <taxon>Collybiopsis</taxon>
    </lineage>
</organism>
<reference evidence="2 3" key="1">
    <citation type="journal article" date="2020" name="ISME J.">
        <title>Uncovering the hidden diversity of litter-decomposition mechanisms in mushroom-forming fungi.</title>
        <authorList>
            <person name="Floudas D."/>
            <person name="Bentzer J."/>
            <person name="Ahren D."/>
            <person name="Johansson T."/>
            <person name="Persson P."/>
            <person name="Tunlid A."/>
        </authorList>
    </citation>
    <scope>NUCLEOTIDE SEQUENCE [LARGE SCALE GENOMIC DNA]</scope>
    <source>
        <strain evidence="2 3">CBS 406.79</strain>
    </source>
</reference>
<feature type="compositionally biased region" description="Basic residues" evidence="1">
    <location>
        <begin position="97"/>
        <end position="110"/>
    </location>
</feature>
<dbReference type="AlphaFoldDB" id="A0A8H5HTA0"/>
<evidence type="ECO:0000256" key="1">
    <source>
        <dbReference type="SAM" id="MobiDB-lite"/>
    </source>
</evidence>
<evidence type="ECO:0000313" key="3">
    <source>
        <dbReference type="Proteomes" id="UP000518752"/>
    </source>
</evidence>
<comment type="caution">
    <text evidence="2">The sequence shown here is derived from an EMBL/GenBank/DDBJ whole genome shotgun (WGS) entry which is preliminary data.</text>
</comment>
<dbReference type="Proteomes" id="UP000518752">
    <property type="component" value="Unassembled WGS sequence"/>
</dbReference>
<proteinExistence type="predicted"/>
<sequence length="117" mass="13561">MSTEMITAIVDWDLCGLACVGGEYARAAGNHIRYGDQLPGVEDYFHVLLRHSIDRTGEELVLGYSEKHRARYRTWPLVKSKSYTLTYPPVADPRNQSRQKIRPIRKRRVRESKNDQT</sequence>